<dbReference type="InterPro" id="IPR009003">
    <property type="entry name" value="Peptidase_S1_PA"/>
</dbReference>
<dbReference type="KEGG" id="eex:EZJ17_00730"/>
<feature type="transmembrane region" description="Helical" evidence="1">
    <location>
        <begin position="302"/>
        <end position="322"/>
    </location>
</feature>
<keyword evidence="1" id="KW-0812">Transmembrane</keyword>
<keyword evidence="1" id="KW-0472">Membrane</keyword>
<proteinExistence type="predicted"/>
<dbReference type="PANTHER" id="PTHR23308">
    <property type="entry name" value="NUCLEAR INHIBITOR OF PROTEIN PHOSPHATASE-1"/>
    <property type="match status" value="1"/>
</dbReference>
<gene>
    <name evidence="4" type="ORF">EZJ17_00730</name>
</gene>
<dbReference type="Pfam" id="PF13365">
    <property type="entry name" value="Trypsin_2"/>
    <property type="match status" value="1"/>
</dbReference>
<keyword evidence="2" id="KW-0732">Signal</keyword>
<keyword evidence="1" id="KW-1133">Transmembrane helix</keyword>
<dbReference type="Gene3D" id="2.40.10.120">
    <property type="match status" value="1"/>
</dbReference>
<evidence type="ECO:0000256" key="2">
    <source>
        <dbReference type="SAM" id="SignalP"/>
    </source>
</evidence>
<dbReference type="CDD" id="cd00060">
    <property type="entry name" value="FHA"/>
    <property type="match status" value="2"/>
</dbReference>
<feature type="domain" description="FHA" evidence="3">
    <location>
        <begin position="383"/>
        <end position="432"/>
    </location>
</feature>
<name>A0AAX1F5N3_9NEIS</name>
<evidence type="ECO:0000313" key="5">
    <source>
        <dbReference type="Proteomes" id="UP000326695"/>
    </source>
</evidence>
<sequence>MKHFWRKFLLLSLLMLPWQASANQPDVLSAAKSVYRLWIGVPLPTQIASQLVSPQMLSEINSNGYVRVAAQNGQNLTLFKQNGQIYLFAGHGSGYLVSTEGHLVTNDHVANADVGEMAQLGKPEVFVVRTIAPHLELISTQQIFSDSAKDLSLLQVHGLTGKPLPLAAEKFLQPTLPVFSIGFPGASDDITSGFGFGDPDAYIQPVIAEGTLKREFKNYENRSYWEHHAPISGGNSGGPLVNRCGQVVGTNEGAHKEQVNTVIAVSNSELVPILQNHNVKFTQIKNECVDSATASTKRQLTLLYSGMGLLILLAGGGGVYLLRLKKQVKAGSNPPINSQLIRRIVGAQQAQQPQPAQAGASGSVTLTALCGGNNIVLPAGKPTIIGRSAPASVIINQAQVSARHVQLLFDGRQVQVEDLGSTNGTYVNGSKITRAVLNAGDVLQLTADENIARFSMGSPQAAQPRITATLQPLSAGLPAIALYLGQTVRIGRSSGNDVVINRQQISGSHCRISVDAAGNVVLEDLQSTNGTFVDSLEQRISRTTLRSGQTIYLANRDIAYQLTQS</sequence>
<feature type="chain" id="PRO_5043937135" evidence="2">
    <location>
        <begin position="23"/>
        <end position="565"/>
    </location>
</feature>
<dbReference type="RefSeq" id="WP_067442744.1">
    <property type="nucleotide sequence ID" value="NZ_CP038018.1"/>
</dbReference>
<dbReference type="Gene3D" id="2.60.200.20">
    <property type="match status" value="2"/>
</dbReference>
<dbReference type="InterPro" id="IPR050923">
    <property type="entry name" value="Cell_Proc_Reg/RNA_Proc"/>
</dbReference>
<reference evidence="5" key="1">
    <citation type="journal article" date="2019" name="J. Anim. Genet.">
        <title>Description and whole genome sequencing of Eikenella exigua sp. nov., isolated from brain abscess and blood.</title>
        <authorList>
            <person name="Stormo K.A."/>
            <person name="Nygaard R.M."/>
            <person name="Bruvold T.S."/>
            <person name="Dimmen G."/>
            <person name="Lindemann P.C."/>
            <person name="Jordal S."/>
            <person name="Kommedal O."/>
        </authorList>
    </citation>
    <scope>NUCLEOTIDE SEQUENCE [LARGE SCALE GENOMIC DNA]</scope>
    <source>
        <strain evidence="5">PXX</strain>
    </source>
</reference>
<dbReference type="SMART" id="SM00240">
    <property type="entry name" value="FHA"/>
    <property type="match status" value="2"/>
</dbReference>
<protein>
    <submittedName>
        <fullName evidence="4">FHA domain-containing protein</fullName>
    </submittedName>
</protein>
<dbReference type="Pfam" id="PF00498">
    <property type="entry name" value="FHA"/>
    <property type="match status" value="2"/>
</dbReference>
<dbReference type="InterPro" id="IPR000253">
    <property type="entry name" value="FHA_dom"/>
</dbReference>
<dbReference type="SUPFAM" id="SSF49879">
    <property type="entry name" value="SMAD/FHA domain"/>
    <property type="match status" value="2"/>
</dbReference>
<organism evidence="4 5">
    <name type="scientific">Eikenella exigua</name>
    <dbReference type="NCBI Taxonomy" id="2528037"/>
    <lineage>
        <taxon>Bacteria</taxon>
        <taxon>Pseudomonadati</taxon>
        <taxon>Pseudomonadota</taxon>
        <taxon>Betaproteobacteria</taxon>
        <taxon>Neisseriales</taxon>
        <taxon>Neisseriaceae</taxon>
        <taxon>Eikenella</taxon>
    </lineage>
</organism>
<evidence type="ECO:0000259" key="3">
    <source>
        <dbReference type="PROSITE" id="PS50006"/>
    </source>
</evidence>
<dbReference type="InterPro" id="IPR008984">
    <property type="entry name" value="SMAD_FHA_dom_sf"/>
</dbReference>
<feature type="domain" description="FHA" evidence="3">
    <location>
        <begin position="488"/>
        <end position="538"/>
    </location>
</feature>
<evidence type="ECO:0000313" key="4">
    <source>
        <dbReference type="EMBL" id="QED91310.1"/>
    </source>
</evidence>
<feature type="signal peptide" evidence="2">
    <location>
        <begin position="1"/>
        <end position="22"/>
    </location>
</feature>
<keyword evidence="5" id="KW-1185">Reference proteome</keyword>
<accession>A0AAX1F5N3</accession>
<dbReference type="Proteomes" id="UP000326695">
    <property type="component" value="Chromosome"/>
</dbReference>
<dbReference type="PROSITE" id="PS50006">
    <property type="entry name" value="FHA_DOMAIN"/>
    <property type="match status" value="2"/>
</dbReference>
<evidence type="ECO:0000256" key="1">
    <source>
        <dbReference type="SAM" id="Phobius"/>
    </source>
</evidence>
<dbReference type="AlphaFoldDB" id="A0AAX1F5N3"/>
<dbReference type="SUPFAM" id="SSF50494">
    <property type="entry name" value="Trypsin-like serine proteases"/>
    <property type="match status" value="1"/>
</dbReference>
<dbReference type="EMBL" id="CP038018">
    <property type="protein sequence ID" value="QED91310.1"/>
    <property type="molecule type" value="Genomic_DNA"/>
</dbReference>